<evidence type="ECO:0000256" key="1">
    <source>
        <dbReference type="ARBA" id="ARBA00004141"/>
    </source>
</evidence>
<feature type="transmembrane region" description="Helical" evidence="8">
    <location>
        <begin position="6"/>
        <end position="23"/>
    </location>
</feature>
<evidence type="ECO:0000256" key="8">
    <source>
        <dbReference type="SAM" id="Phobius"/>
    </source>
</evidence>
<keyword evidence="6 8" id="KW-0472">Membrane</keyword>
<keyword evidence="7" id="KW-0413">Isomerase</keyword>
<protein>
    <submittedName>
        <fullName evidence="9">Lycopene cyclase domain-containing protein</fullName>
    </submittedName>
</protein>
<name>A0ABS4ZHB1_9MICO</name>
<reference evidence="9 10" key="1">
    <citation type="submission" date="2021-03" db="EMBL/GenBank/DDBJ databases">
        <title>Sequencing the genomes of 1000 actinobacteria strains.</title>
        <authorList>
            <person name="Klenk H.-P."/>
        </authorList>
    </citation>
    <scope>NUCLEOTIDE SEQUENCE [LARGE SCALE GENOMIC DNA]</scope>
    <source>
        <strain evidence="9 10">DSM 24221</strain>
    </source>
</reference>
<evidence type="ECO:0000256" key="7">
    <source>
        <dbReference type="ARBA" id="ARBA00023235"/>
    </source>
</evidence>
<comment type="subcellular location">
    <subcellularLocation>
        <location evidence="1">Membrane</location>
        <topology evidence="1">Multi-pass membrane protein</topology>
    </subcellularLocation>
</comment>
<evidence type="ECO:0000313" key="9">
    <source>
        <dbReference type="EMBL" id="MBP2435871.1"/>
    </source>
</evidence>
<keyword evidence="3 8" id="KW-0812">Transmembrane</keyword>
<evidence type="ECO:0000256" key="3">
    <source>
        <dbReference type="ARBA" id="ARBA00022692"/>
    </source>
</evidence>
<keyword evidence="4" id="KW-0125">Carotenoid biosynthesis</keyword>
<comment type="caution">
    <text evidence="9">The sequence shown here is derived from an EMBL/GenBank/DDBJ whole genome shotgun (WGS) entry which is preliminary data.</text>
</comment>
<evidence type="ECO:0000256" key="5">
    <source>
        <dbReference type="ARBA" id="ARBA00022989"/>
    </source>
</evidence>
<accession>A0ABS4ZHB1</accession>
<gene>
    <name evidence="9" type="ORF">JOF34_000457</name>
</gene>
<dbReference type="EMBL" id="JAGIOL010000001">
    <property type="protein sequence ID" value="MBP2435871.1"/>
    <property type="molecule type" value="Genomic_DNA"/>
</dbReference>
<comment type="pathway">
    <text evidence="2">Carotenoid biosynthesis.</text>
</comment>
<dbReference type="Proteomes" id="UP001519362">
    <property type="component" value="Unassembled WGS sequence"/>
</dbReference>
<dbReference type="InterPro" id="IPR017825">
    <property type="entry name" value="Lycopene_cyclase_dom"/>
</dbReference>
<dbReference type="NCBIfam" id="TIGR03462">
    <property type="entry name" value="CarR_dom_SF"/>
    <property type="match status" value="1"/>
</dbReference>
<proteinExistence type="predicted"/>
<feature type="transmembrane region" description="Helical" evidence="8">
    <location>
        <begin position="80"/>
        <end position="101"/>
    </location>
</feature>
<feature type="transmembrane region" description="Helical" evidence="8">
    <location>
        <begin position="35"/>
        <end position="60"/>
    </location>
</feature>
<dbReference type="RefSeq" id="WP_165131675.1">
    <property type="nucleotide sequence ID" value="NZ_CP049253.1"/>
</dbReference>
<sequence>MSVLYLATLLICAACVVAVDLRFRLFLGKSPRAALAVLVIGAAFFIAWDLVGIATGIFARGETPYMTGLLLAPELPVEELVFLLFFCEVTMVTFCGAERIVAERRRKRS</sequence>
<evidence type="ECO:0000256" key="2">
    <source>
        <dbReference type="ARBA" id="ARBA00004829"/>
    </source>
</evidence>
<organism evidence="9 10">
    <name type="scientific">Microbacterium amylolyticum</name>
    <dbReference type="NCBI Taxonomy" id="936337"/>
    <lineage>
        <taxon>Bacteria</taxon>
        <taxon>Bacillati</taxon>
        <taxon>Actinomycetota</taxon>
        <taxon>Actinomycetes</taxon>
        <taxon>Micrococcales</taxon>
        <taxon>Microbacteriaceae</taxon>
        <taxon>Microbacterium</taxon>
    </lineage>
</organism>
<evidence type="ECO:0000256" key="4">
    <source>
        <dbReference type="ARBA" id="ARBA00022746"/>
    </source>
</evidence>
<keyword evidence="5 8" id="KW-1133">Transmembrane helix</keyword>
<evidence type="ECO:0000256" key="6">
    <source>
        <dbReference type="ARBA" id="ARBA00023136"/>
    </source>
</evidence>
<keyword evidence="10" id="KW-1185">Reference proteome</keyword>
<evidence type="ECO:0000313" key="10">
    <source>
        <dbReference type="Proteomes" id="UP001519362"/>
    </source>
</evidence>